<dbReference type="AlphaFoldDB" id="A0A3D9IWU4"/>
<dbReference type="RefSeq" id="WP_115991069.1">
    <property type="nucleotide sequence ID" value="NZ_QRDY01000001.1"/>
</dbReference>
<gene>
    <name evidence="1" type="ORF">DFP95_101622</name>
</gene>
<evidence type="ECO:0000313" key="1">
    <source>
        <dbReference type="EMBL" id="RED66124.1"/>
    </source>
</evidence>
<sequence>MSVANYKLNSLFQQLEIIKESYVDLSSSSLNKESIMPWTEHKKTYEEIGQHISEEKFSRMQSEIIEEVICSILEMIDGYKDLNFKADIIDKETGESIIAGIQLHDKYRDYIETKES</sequence>
<dbReference type="EMBL" id="QRDY01000001">
    <property type="protein sequence ID" value="RED66124.1"/>
    <property type="molecule type" value="Genomic_DNA"/>
</dbReference>
<evidence type="ECO:0000313" key="2">
    <source>
        <dbReference type="Proteomes" id="UP000256869"/>
    </source>
</evidence>
<organism evidence="1 2">
    <name type="scientific">Cohnella lupini</name>
    <dbReference type="NCBI Taxonomy" id="1294267"/>
    <lineage>
        <taxon>Bacteria</taxon>
        <taxon>Bacillati</taxon>
        <taxon>Bacillota</taxon>
        <taxon>Bacilli</taxon>
        <taxon>Bacillales</taxon>
        <taxon>Paenibacillaceae</taxon>
        <taxon>Cohnella</taxon>
    </lineage>
</organism>
<accession>A0A3D9IWU4</accession>
<reference evidence="1 2" key="1">
    <citation type="submission" date="2018-07" db="EMBL/GenBank/DDBJ databases">
        <title>Genomic Encyclopedia of Type Strains, Phase III (KMG-III): the genomes of soil and plant-associated and newly described type strains.</title>
        <authorList>
            <person name="Whitman W."/>
        </authorList>
    </citation>
    <scope>NUCLEOTIDE SEQUENCE [LARGE SCALE GENOMIC DNA]</scope>
    <source>
        <strain evidence="1 2">CECT 8236</strain>
    </source>
</reference>
<proteinExistence type="predicted"/>
<keyword evidence="2" id="KW-1185">Reference proteome</keyword>
<dbReference type="Proteomes" id="UP000256869">
    <property type="component" value="Unassembled WGS sequence"/>
</dbReference>
<comment type="caution">
    <text evidence="1">The sequence shown here is derived from an EMBL/GenBank/DDBJ whole genome shotgun (WGS) entry which is preliminary data.</text>
</comment>
<name>A0A3D9IWU4_9BACL</name>
<protein>
    <submittedName>
        <fullName evidence="1">Uncharacterized protein</fullName>
    </submittedName>
</protein>
<dbReference type="OrthoDB" id="2879665at2"/>